<evidence type="ECO:0000256" key="5">
    <source>
        <dbReference type="ARBA" id="ARBA00023136"/>
    </source>
</evidence>
<dbReference type="GO" id="GO:0005886">
    <property type="term" value="C:plasma membrane"/>
    <property type="evidence" value="ECO:0007669"/>
    <property type="project" value="UniProtKB-SubCell"/>
</dbReference>
<dbReference type="PANTHER" id="PTHR35007:SF2">
    <property type="entry name" value="PILUS ASSEMBLE PROTEIN"/>
    <property type="match status" value="1"/>
</dbReference>
<evidence type="ECO:0000256" key="1">
    <source>
        <dbReference type="ARBA" id="ARBA00004651"/>
    </source>
</evidence>
<keyword evidence="5 6" id="KW-0472">Membrane</keyword>
<sequence length="288" mass="32118">MNTVQIVSAAIIVVCLLPLLLAGKKYQAFIEPYKEPFQFVFLAPAGLYLIDKTRLIYRLSSRLVAIQQKVATLYQAGREIQAYTKMYLAEIISSILICLLGGALLALANGGDQRMLILGGMMAVLLPAISIKKLDDKVKLRKQAIIFELPEFASKIALLVNAGETCQKALIRCTMMKQDDDNPLYKELKESVTKIQNGESFSQVMEEFSKRCGVQEVSAFTTTILLNYRRGGDQLSLSLRELAHTLWEKRKAISKTRGEQASSKLVFPMVFIFVAILLIVAYPALAIF</sequence>
<accession>A0A1H8R2L7</accession>
<feature type="domain" description="Type II secretion system protein GspF" evidence="7">
    <location>
        <begin position="152"/>
        <end position="283"/>
    </location>
</feature>
<evidence type="ECO:0000313" key="9">
    <source>
        <dbReference type="Proteomes" id="UP000199300"/>
    </source>
</evidence>
<evidence type="ECO:0000259" key="7">
    <source>
        <dbReference type="Pfam" id="PF00482"/>
    </source>
</evidence>
<feature type="transmembrane region" description="Helical" evidence="6">
    <location>
        <begin position="87"/>
        <end position="108"/>
    </location>
</feature>
<keyword evidence="4 6" id="KW-1133">Transmembrane helix</keyword>
<dbReference type="STRING" id="872970.SAMN04488134_109130"/>
<dbReference type="InterPro" id="IPR018076">
    <property type="entry name" value="T2SS_GspF_dom"/>
</dbReference>
<gene>
    <name evidence="8" type="ORF">SAMN04488134_109130</name>
</gene>
<dbReference type="OrthoDB" id="9793966at2"/>
<evidence type="ECO:0000256" key="6">
    <source>
        <dbReference type="SAM" id="Phobius"/>
    </source>
</evidence>
<keyword evidence="9" id="KW-1185">Reference proteome</keyword>
<proteinExistence type="predicted"/>
<comment type="subcellular location">
    <subcellularLocation>
        <location evidence="1">Cell membrane</location>
        <topology evidence="1">Multi-pass membrane protein</topology>
    </subcellularLocation>
</comment>
<dbReference type="AlphaFoldDB" id="A0A1H8R2L7"/>
<reference evidence="8 9" key="1">
    <citation type="submission" date="2016-10" db="EMBL/GenBank/DDBJ databases">
        <authorList>
            <person name="de Groot N.N."/>
        </authorList>
    </citation>
    <scope>NUCLEOTIDE SEQUENCE [LARGE SCALE GENOMIC DNA]</scope>
    <source>
        <strain evidence="8 9">CGMCC 1.10434</strain>
    </source>
</reference>
<name>A0A1H8R2L7_9BACI</name>
<dbReference type="Proteomes" id="UP000199300">
    <property type="component" value="Unassembled WGS sequence"/>
</dbReference>
<dbReference type="RefSeq" id="WP_091498922.1">
    <property type="nucleotide sequence ID" value="NZ_FODJ01000009.1"/>
</dbReference>
<keyword evidence="2" id="KW-1003">Cell membrane</keyword>
<dbReference type="EMBL" id="FODJ01000009">
    <property type="protein sequence ID" value="SEO60650.1"/>
    <property type="molecule type" value="Genomic_DNA"/>
</dbReference>
<evidence type="ECO:0000256" key="3">
    <source>
        <dbReference type="ARBA" id="ARBA00022692"/>
    </source>
</evidence>
<dbReference type="InterPro" id="IPR042094">
    <property type="entry name" value="T2SS_GspF_sf"/>
</dbReference>
<feature type="transmembrane region" description="Helical" evidence="6">
    <location>
        <begin position="265"/>
        <end position="285"/>
    </location>
</feature>
<organism evidence="8 9">
    <name type="scientific">Amphibacillus marinus</name>
    <dbReference type="NCBI Taxonomy" id="872970"/>
    <lineage>
        <taxon>Bacteria</taxon>
        <taxon>Bacillati</taxon>
        <taxon>Bacillota</taxon>
        <taxon>Bacilli</taxon>
        <taxon>Bacillales</taxon>
        <taxon>Bacillaceae</taxon>
        <taxon>Amphibacillus</taxon>
    </lineage>
</organism>
<protein>
    <submittedName>
        <fullName evidence="8">Tight adherence protein C</fullName>
    </submittedName>
</protein>
<keyword evidence="3 6" id="KW-0812">Transmembrane</keyword>
<evidence type="ECO:0000313" key="8">
    <source>
        <dbReference type="EMBL" id="SEO60650.1"/>
    </source>
</evidence>
<evidence type="ECO:0000256" key="2">
    <source>
        <dbReference type="ARBA" id="ARBA00022475"/>
    </source>
</evidence>
<feature type="transmembrane region" description="Helical" evidence="6">
    <location>
        <begin position="6"/>
        <end position="23"/>
    </location>
</feature>
<feature type="transmembrane region" description="Helical" evidence="6">
    <location>
        <begin position="114"/>
        <end position="131"/>
    </location>
</feature>
<dbReference type="Gene3D" id="1.20.81.30">
    <property type="entry name" value="Type II secretion system (T2SS), domain F"/>
    <property type="match status" value="1"/>
</dbReference>
<dbReference type="Pfam" id="PF00482">
    <property type="entry name" value="T2SSF"/>
    <property type="match status" value="1"/>
</dbReference>
<evidence type="ECO:0000256" key="4">
    <source>
        <dbReference type="ARBA" id="ARBA00022989"/>
    </source>
</evidence>
<dbReference type="PANTHER" id="PTHR35007">
    <property type="entry name" value="INTEGRAL MEMBRANE PROTEIN-RELATED"/>
    <property type="match status" value="1"/>
</dbReference>